<dbReference type="Pfam" id="PF12833">
    <property type="entry name" value="HTH_18"/>
    <property type="match status" value="1"/>
</dbReference>
<accession>A0A0M6WIJ7</accession>
<organism evidence="5 6">
    <name type="scientific">Roseburia faecis</name>
    <dbReference type="NCBI Taxonomy" id="301302"/>
    <lineage>
        <taxon>Bacteria</taxon>
        <taxon>Bacillati</taxon>
        <taxon>Bacillota</taxon>
        <taxon>Clostridia</taxon>
        <taxon>Lachnospirales</taxon>
        <taxon>Lachnospiraceae</taxon>
        <taxon>Roseburia</taxon>
    </lineage>
</organism>
<evidence type="ECO:0000313" key="5">
    <source>
        <dbReference type="EMBL" id="CRL35314.1"/>
    </source>
</evidence>
<dbReference type="Gene3D" id="2.60.120.280">
    <property type="entry name" value="Regulatory protein AraC"/>
    <property type="match status" value="1"/>
</dbReference>
<evidence type="ECO:0000256" key="1">
    <source>
        <dbReference type="ARBA" id="ARBA00023015"/>
    </source>
</evidence>
<name>A0A0M6WIJ7_9FIRM</name>
<dbReference type="STRING" id="301302.ERS852420_00963"/>
<keyword evidence="3" id="KW-0804">Transcription</keyword>
<protein>
    <recommendedName>
        <fullName evidence="4">HTH araC/xylS-type domain-containing protein</fullName>
    </recommendedName>
</protein>
<dbReference type="Gene3D" id="1.10.10.60">
    <property type="entry name" value="Homeodomain-like"/>
    <property type="match status" value="2"/>
</dbReference>
<dbReference type="PANTHER" id="PTHR43280">
    <property type="entry name" value="ARAC-FAMILY TRANSCRIPTIONAL REGULATOR"/>
    <property type="match status" value="1"/>
</dbReference>
<keyword evidence="6" id="KW-1185">Reference proteome</keyword>
<dbReference type="PROSITE" id="PS01124">
    <property type="entry name" value="HTH_ARAC_FAMILY_2"/>
    <property type="match status" value="1"/>
</dbReference>
<dbReference type="SUPFAM" id="SSF46689">
    <property type="entry name" value="Homeodomain-like"/>
    <property type="match status" value="2"/>
</dbReference>
<evidence type="ECO:0000259" key="4">
    <source>
        <dbReference type="PROSITE" id="PS01124"/>
    </source>
</evidence>
<feature type="domain" description="HTH araC/xylS-type" evidence="4">
    <location>
        <begin position="168"/>
        <end position="267"/>
    </location>
</feature>
<dbReference type="GO" id="GO:0043565">
    <property type="term" value="F:sequence-specific DNA binding"/>
    <property type="evidence" value="ECO:0007669"/>
    <property type="project" value="InterPro"/>
</dbReference>
<proteinExistence type="predicted"/>
<dbReference type="InterPro" id="IPR009057">
    <property type="entry name" value="Homeodomain-like_sf"/>
</dbReference>
<gene>
    <name evidence="5" type="ORF">M72_23541</name>
</gene>
<dbReference type="InterPro" id="IPR018062">
    <property type="entry name" value="HTH_AraC-typ_CS"/>
</dbReference>
<dbReference type="GO" id="GO:0003700">
    <property type="term" value="F:DNA-binding transcription factor activity"/>
    <property type="evidence" value="ECO:0007669"/>
    <property type="project" value="InterPro"/>
</dbReference>
<dbReference type="OrthoDB" id="185320at2"/>
<keyword evidence="2" id="KW-0238">DNA-binding</keyword>
<dbReference type="InterPro" id="IPR018060">
    <property type="entry name" value="HTH_AraC"/>
</dbReference>
<dbReference type="InterPro" id="IPR037923">
    <property type="entry name" value="HTH-like"/>
</dbReference>
<dbReference type="Pfam" id="PF02311">
    <property type="entry name" value="AraC_binding"/>
    <property type="match status" value="1"/>
</dbReference>
<reference evidence="6" key="1">
    <citation type="submission" date="2015-05" db="EMBL/GenBank/DDBJ databases">
        <authorList>
            <consortium name="Pathogen Informatics"/>
        </authorList>
    </citation>
    <scope>NUCLEOTIDE SEQUENCE [LARGE SCALE GENOMIC DNA]</scope>
    <source>
        <strain evidence="6">M72</strain>
    </source>
</reference>
<sequence>MAIYFSNTLSKEPFQFDSVGNHWLQEALSRPQGYPIYHYLQTEEGCGIFTIDGKEYFLPEDHGILITPHVPHAYRAADTSAWITCFATFGGTMEAHLPQILGNNRIIFTEKENALEIKAVIDRAVARFKTAPVNTHQLSCDCYALLLQFSNGFFHANTSDPLWEKYVEPVLRLIETHYMEDLTAEKLCQQVYVSPQYLSRLFVRYLGCSVYEYLTNYRITKAKELLLMRRDRKIQEIAHDVGYTDSSHFIVMFKKLTGMTPSQFRRQ</sequence>
<dbReference type="PANTHER" id="PTHR43280:SF28">
    <property type="entry name" value="HTH-TYPE TRANSCRIPTIONAL ACTIVATOR RHAS"/>
    <property type="match status" value="1"/>
</dbReference>
<dbReference type="RefSeq" id="WP_055067333.1">
    <property type="nucleotide sequence ID" value="NZ_CP173697.1"/>
</dbReference>
<dbReference type="PROSITE" id="PS00041">
    <property type="entry name" value="HTH_ARAC_FAMILY_1"/>
    <property type="match status" value="1"/>
</dbReference>
<dbReference type="SUPFAM" id="SSF51215">
    <property type="entry name" value="Regulatory protein AraC"/>
    <property type="match status" value="1"/>
</dbReference>
<dbReference type="Proteomes" id="UP000049979">
    <property type="component" value="Unassembled WGS sequence"/>
</dbReference>
<dbReference type="InterPro" id="IPR020449">
    <property type="entry name" value="Tscrpt_reg_AraC-type_HTH"/>
</dbReference>
<dbReference type="InterPro" id="IPR003313">
    <property type="entry name" value="AraC-bd"/>
</dbReference>
<keyword evidence="1" id="KW-0805">Transcription regulation</keyword>
<dbReference type="PRINTS" id="PR00032">
    <property type="entry name" value="HTHARAC"/>
</dbReference>
<dbReference type="AlphaFoldDB" id="A0A0M6WIJ7"/>
<evidence type="ECO:0000313" key="6">
    <source>
        <dbReference type="Proteomes" id="UP000049979"/>
    </source>
</evidence>
<evidence type="ECO:0000256" key="3">
    <source>
        <dbReference type="ARBA" id="ARBA00023163"/>
    </source>
</evidence>
<evidence type="ECO:0000256" key="2">
    <source>
        <dbReference type="ARBA" id="ARBA00023125"/>
    </source>
</evidence>
<dbReference type="SMART" id="SM00342">
    <property type="entry name" value="HTH_ARAC"/>
    <property type="match status" value="1"/>
</dbReference>
<dbReference type="EMBL" id="CVRR01000008">
    <property type="protein sequence ID" value="CRL35314.1"/>
    <property type="molecule type" value="Genomic_DNA"/>
</dbReference>